<evidence type="ECO:0000313" key="1">
    <source>
        <dbReference type="EMBL" id="JAH88983.1"/>
    </source>
</evidence>
<dbReference type="AlphaFoldDB" id="A0A0E9WHL9"/>
<reference evidence="1" key="2">
    <citation type="journal article" date="2015" name="Fish Shellfish Immunol.">
        <title>Early steps in the European eel (Anguilla anguilla)-Vibrio vulnificus interaction in the gills: Role of the RtxA13 toxin.</title>
        <authorList>
            <person name="Callol A."/>
            <person name="Pajuelo D."/>
            <person name="Ebbesson L."/>
            <person name="Teles M."/>
            <person name="MacKenzie S."/>
            <person name="Amaro C."/>
        </authorList>
    </citation>
    <scope>NUCLEOTIDE SEQUENCE</scope>
</reference>
<organism evidence="1">
    <name type="scientific">Anguilla anguilla</name>
    <name type="common">European freshwater eel</name>
    <name type="synonym">Muraena anguilla</name>
    <dbReference type="NCBI Taxonomy" id="7936"/>
    <lineage>
        <taxon>Eukaryota</taxon>
        <taxon>Metazoa</taxon>
        <taxon>Chordata</taxon>
        <taxon>Craniata</taxon>
        <taxon>Vertebrata</taxon>
        <taxon>Euteleostomi</taxon>
        <taxon>Actinopterygii</taxon>
        <taxon>Neopterygii</taxon>
        <taxon>Teleostei</taxon>
        <taxon>Anguilliformes</taxon>
        <taxon>Anguillidae</taxon>
        <taxon>Anguilla</taxon>
    </lineage>
</organism>
<accession>A0A0E9WHL9</accession>
<dbReference type="EMBL" id="GBXM01019594">
    <property type="protein sequence ID" value="JAH88983.1"/>
    <property type="molecule type" value="Transcribed_RNA"/>
</dbReference>
<name>A0A0E9WHL9_ANGAN</name>
<reference evidence="1" key="1">
    <citation type="submission" date="2014-11" db="EMBL/GenBank/DDBJ databases">
        <authorList>
            <person name="Amaro Gonzalez C."/>
        </authorList>
    </citation>
    <scope>NUCLEOTIDE SEQUENCE</scope>
</reference>
<protein>
    <submittedName>
        <fullName evidence="1">Uncharacterized protein</fullName>
    </submittedName>
</protein>
<sequence length="38" mass="4213">MFKNGENPICIAKLLQTIITMICSSGTTFNTEHLQNLS</sequence>
<proteinExistence type="predicted"/>